<dbReference type="Pfam" id="PF00929">
    <property type="entry name" value="RNase_T"/>
    <property type="match status" value="1"/>
</dbReference>
<dbReference type="CDD" id="cd06127">
    <property type="entry name" value="DEDDh"/>
    <property type="match status" value="1"/>
</dbReference>
<dbReference type="SUPFAM" id="SSF53098">
    <property type="entry name" value="Ribonuclease H-like"/>
    <property type="match status" value="1"/>
</dbReference>
<feature type="domain" description="Exonuclease" evidence="1">
    <location>
        <begin position="27"/>
        <end position="194"/>
    </location>
</feature>
<gene>
    <name evidence="2" type="ORF">SAMN05660918_2409</name>
</gene>
<reference evidence="3" key="1">
    <citation type="submission" date="2016-10" db="EMBL/GenBank/DDBJ databases">
        <authorList>
            <person name="Varghese N."/>
            <person name="Submissions S."/>
        </authorList>
    </citation>
    <scope>NUCLEOTIDE SEQUENCE [LARGE SCALE GENOMIC DNA]</scope>
    <source>
        <strain evidence="3">DSM 17934</strain>
    </source>
</reference>
<dbReference type="AlphaFoldDB" id="A0A1H6WFW7"/>
<proteinExistence type="predicted"/>
<accession>A0A1H6WFW7</accession>
<dbReference type="Gene3D" id="3.30.420.10">
    <property type="entry name" value="Ribonuclease H-like superfamily/Ribonuclease H"/>
    <property type="match status" value="1"/>
</dbReference>
<evidence type="ECO:0000313" key="3">
    <source>
        <dbReference type="Proteomes" id="UP000199702"/>
    </source>
</evidence>
<dbReference type="PANTHER" id="PTHR30231">
    <property type="entry name" value="DNA POLYMERASE III SUBUNIT EPSILON"/>
    <property type="match status" value="1"/>
</dbReference>
<dbReference type="OrthoDB" id="9803913at2"/>
<dbReference type="Proteomes" id="UP000199702">
    <property type="component" value="Unassembled WGS sequence"/>
</dbReference>
<dbReference type="GO" id="GO:0005829">
    <property type="term" value="C:cytosol"/>
    <property type="evidence" value="ECO:0007669"/>
    <property type="project" value="TreeGrafter"/>
</dbReference>
<dbReference type="GO" id="GO:0045004">
    <property type="term" value="P:DNA replication proofreading"/>
    <property type="evidence" value="ECO:0007669"/>
    <property type="project" value="TreeGrafter"/>
</dbReference>
<dbReference type="InterPro" id="IPR036397">
    <property type="entry name" value="RNaseH_sf"/>
</dbReference>
<dbReference type="GO" id="GO:0003676">
    <property type="term" value="F:nucleic acid binding"/>
    <property type="evidence" value="ECO:0007669"/>
    <property type="project" value="InterPro"/>
</dbReference>
<evidence type="ECO:0000259" key="1">
    <source>
        <dbReference type="SMART" id="SM00479"/>
    </source>
</evidence>
<name>A0A1H6WFW7_9FLAO</name>
<dbReference type="STRING" id="402734.SAMN05660918_2409"/>
<sequence>MLSKLFNKEYPEFWKKYTDSFKNPATKYVVISMETSGLDTEKDVIMSIAATSVIDNRIIIKDSFEIFIIHKRHTELDIDNEFISVSKIEKVFENNAVETLLNYLSNSILIGHRIDFDIEMLNEALSRMKLGNIRNEAFDIEAMFNKIKDTNEKKYSLEEMSKSLNVAMSNRNSVADDAYSIALLFLKMKDKLGIK</sequence>
<dbReference type="GO" id="GO:0008408">
    <property type="term" value="F:3'-5' exonuclease activity"/>
    <property type="evidence" value="ECO:0007669"/>
    <property type="project" value="TreeGrafter"/>
</dbReference>
<dbReference type="InterPro" id="IPR012337">
    <property type="entry name" value="RNaseH-like_sf"/>
</dbReference>
<dbReference type="EMBL" id="FNYA01000006">
    <property type="protein sequence ID" value="SEJ11225.1"/>
    <property type="molecule type" value="Genomic_DNA"/>
</dbReference>
<evidence type="ECO:0000313" key="2">
    <source>
        <dbReference type="EMBL" id="SEJ11225.1"/>
    </source>
</evidence>
<keyword evidence="3" id="KW-1185">Reference proteome</keyword>
<organism evidence="2 3">
    <name type="scientific">Flavobacterium terrigena</name>
    <dbReference type="NCBI Taxonomy" id="402734"/>
    <lineage>
        <taxon>Bacteria</taxon>
        <taxon>Pseudomonadati</taxon>
        <taxon>Bacteroidota</taxon>
        <taxon>Flavobacteriia</taxon>
        <taxon>Flavobacteriales</taxon>
        <taxon>Flavobacteriaceae</taxon>
        <taxon>Flavobacterium</taxon>
    </lineage>
</organism>
<dbReference type="PANTHER" id="PTHR30231:SF41">
    <property type="entry name" value="DNA POLYMERASE III SUBUNIT EPSILON"/>
    <property type="match status" value="1"/>
</dbReference>
<dbReference type="RefSeq" id="WP_091313768.1">
    <property type="nucleotide sequence ID" value="NZ_CBCSJU010000001.1"/>
</dbReference>
<dbReference type="SMART" id="SM00479">
    <property type="entry name" value="EXOIII"/>
    <property type="match status" value="1"/>
</dbReference>
<protein>
    <submittedName>
        <fullName evidence="2">DNA polymerase-3 subunit epsilon</fullName>
    </submittedName>
</protein>
<dbReference type="InterPro" id="IPR013520">
    <property type="entry name" value="Ribonucl_H"/>
</dbReference>